<evidence type="ECO:0000256" key="1">
    <source>
        <dbReference type="ARBA" id="ARBA00022741"/>
    </source>
</evidence>
<protein>
    <submittedName>
        <fullName evidence="5">Long-chain acyl-CoA synthetase</fullName>
    </submittedName>
</protein>
<dbReference type="InterPro" id="IPR045851">
    <property type="entry name" value="AMP-bd_C_sf"/>
</dbReference>
<proteinExistence type="predicted"/>
<dbReference type="PANTHER" id="PTHR43272">
    <property type="entry name" value="LONG-CHAIN-FATTY-ACID--COA LIGASE"/>
    <property type="match status" value="1"/>
</dbReference>
<evidence type="ECO:0000256" key="3">
    <source>
        <dbReference type="ARBA" id="ARBA00024484"/>
    </source>
</evidence>
<organism evidence="5 6">
    <name type="scientific">Rhodothermus profundi</name>
    <dbReference type="NCBI Taxonomy" id="633813"/>
    <lineage>
        <taxon>Bacteria</taxon>
        <taxon>Pseudomonadati</taxon>
        <taxon>Rhodothermota</taxon>
        <taxon>Rhodothermia</taxon>
        <taxon>Rhodothermales</taxon>
        <taxon>Rhodothermaceae</taxon>
        <taxon>Rhodothermus</taxon>
    </lineage>
</organism>
<dbReference type="InterPro" id="IPR000873">
    <property type="entry name" value="AMP-dep_synth/lig_dom"/>
</dbReference>
<feature type="domain" description="AMP-dependent synthetase/ligase" evidence="4">
    <location>
        <begin position="25"/>
        <end position="455"/>
    </location>
</feature>
<dbReference type="CDD" id="cd05907">
    <property type="entry name" value="VL_LC_FACS_like"/>
    <property type="match status" value="1"/>
</dbReference>
<dbReference type="GO" id="GO:0005524">
    <property type="term" value="F:ATP binding"/>
    <property type="evidence" value="ECO:0007669"/>
    <property type="project" value="UniProtKB-KW"/>
</dbReference>
<dbReference type="STRING" id="633813.SAMN04488087_1712"/>
<dbReference type="PANTHER" id="PTHR43272:SF33">
    <property type="entry name" value="AMP-BINDING DOMAIN-CONTAINING PROTEIN-RELATED"/>
    <property type="match status" value="1"/>
</dbReference>
<sequence>MPAIVAFETIPQLFNRLLDHYRGQQRPVLSYKDKRTKTWIDISWEELEQRVHALAGYLYKQGVRPGDRVAILSENRPEWAITDLATQILGGVNVALYTSLPASQVGYIVKDSGARILVVSSAVQLRKAEAIFDDCPDLQEIITLSTMRKDHPPYVRAWEDVLAEGAAYWTEHEAELAKLADQVQPDDLSALIYTSGTTGLPKGVMLTHRNFCSNVQAALERVDFGPNDHHLSFLPLCHSFERTAGYTAVLACGARISYAESIEALSQNLLEVRPTVMISVPRLFERVYNAIHKSVEKGSPLQQKIFHWAVSVGRRMAAYRLEGRTPGPLLSLQHRLAHRLVFQKLHNRLGGNLRFAVSGGAALPSYIGEFFLAAGITIVEGYGLTETAPVLTVNPMDRPRFGTVGYVLPGVTIAIQRLTDGKIIGQLSGDDYPSDLTTEEGEILVKGPNVMKGYWNNEKATREVFDADGWFHTGDVGRFDQGYLVITDRIKHMIVSRGGKNIYPGPIEDQLKQEPWIDQIVVIGEGREFLTALIVPDFEALRQYAQEHNLPAETDEALCRHPKIQTLFEQSLRRYNRHAPAHERIRAFRLLTEPFTIENGLLTPTLKPRRRQIETHYADLIEAMYAEFGNEPN</sequence>
<dbReference type="OrthoDB" id="9803968at2"/>
<keyword evidence="6" id="KW-1185">Reference proteome</keyword>
<comment type="catalytic activity">
    <reaction evidence="3">
        <text>a long-chain fatty acid + ATP + CoA = a long-chain fatty acyl-CoA + AMP + diphosphate</text>
        <dbReference type="Rhea" id="RHEA:15421"/>
        <dbReference type="ChEBI" id="CHEBI:30616"/>
        <dbReference type="ChEBI" id="CHEBI:33019"/>
        <dbReference type="ChEBI" id="CHEBI:57287"/>
        <dbReference type="ChEBI" id="CHEBI:57560"/>
        <dbReference type="ChEBI" id="CHEBI:83139"/>
        <dbReference type="ChEBI" id="CHEBI:456215"/>
        <dbReference type="EC" id="6.2.1.3"/>
    </reaction>
    <physiologicalReaction direction="left-to-right" evidence="3">
        <dbReference type="Rhea" id="RHEA:15422"/>
    </physiologicalReaction>
</comment>
<dbReference type="InterPro" id="IPR042099">
    <property type="entry name" value="ANL_N_sf"/>
</dbReference>
<dbReference type="Gene3D" id="3.30.300.30">
    <property type="match status" value="1"/>
</dbReference>
<evidence type="ECO:0000313" key="5">
    <source>
        <dbReference type="EMBL" id="SHK68767.1"/>
    </source>
</evidence>
<dbReference type="RefSeq" id="WP_072715549.1">
    <property type="nucleotide sequence ID" value="NZ_FRAU01000005.1"/>
</dbReference>
<dbReference type="Gene3D" id="3.40.50.12780">
    <property type="entry name" value="N-terminal domain of ligase-like"/>
    <property type="match status" value="1"/>
</dbReference>
<accession>A0A1M6UHW7</accession>
<dbReference type="EMBL" id="FRAU01000005">
    <property type="protein sequence ID" value="SHK68767.1"/>
    <property type="molecule type" value="Genomic_DNA"/>
</dbReference>
<dbReference type="SUPFAM" id="SSF56801">
    <property type="entry name" value="Acetyl-CoA synthetase-like"/>
    <property type="match status" value="1"/>
</dbReference>
<dbReference type="PROSITE" id="PS00455">
    <property type="entry name" value="AMP_BINDING"/>
    <property type="match status" value="1"/>
</dbReference>
<dbReference type="AlphaFoldDB" id="A0A1M6UHW7"/>
<keyword evidence="2" id="KW-0067">ATP-binding</keyword>
<evidence type="ECO:0000313" key="6">
    <source>
        <dbReference type="Proteomes" id="UP000185812"/>
    </source>
</evidence>
<evidence type="ECO:0000259" key="4">
    <source>
        <dbReference type="Pfam" id="PF00501"/>
    </source>
</evidence>
<name>A0A1M6UHW7_9BACT</name>
<dbReference type="InterPro" id="IPR020845">
    <property type="entry name" value="AMP-binding_CS"/>
</dbReference>
<gene>
    <name evidence="5" type="ORF">SAMN04488087_1712</name>
</gene>
<keyword evidence="1" id="KW-0547">Nucleotide-binding</keyword>
<dbReference type="Pfam" id="PF00501">
    <property type="entry name" value="AMP-binding"/>
    <property type="match status" value="1"/>
</dbReference>
<dbReference type="GO" id="GO:0004467">
    <property type="term" value="F:long-chain fatty acid-CoA ligase activity"/>
    <property type="evidence" value="ECO:0007669"/>
    <property type="project" value="UniProtKB-EC"/>
</dbReference>
<dbReference type="Proteomes" id="UP000185812">
    <property type="component" value="Unassembled WGS sequence"/>
</dbReference>
<evidence type="ECO:0000256" key="2">
    <source>
        <dbReference type="ARBA" id="ARBA00022840"/>
    </source>
</evidence>
<reference evidence="6" key="1">
    <citation type="submission" date="2016-11" db="EMBL/GenBank/DDBJ databases">
        <authorList>
            <person name="Varghese N."/>
            <person name="Submissions S."/>
        </authorList>
    </citation>
    <scope>NUCLEOTIDE SEQUENCE [LARGE SCALE GENOMIC DNA]</scope>
    <source>
        <strain evidence="6">DSM 22212</strain>
    </source>
</reference>
<dbReference type="GO" id="GO:0016020">
    <property type="term" value="C:membrane"/>
    <property type="evidence" value="ECO:0007669"/>
    <property type="project" value="TreeGrafter"/>
</dbReference>
<dbReference type="Pfam" id="PF23562">
    <property type="entry name" value="AMP-binding_C_3"/>
    <property type="match status" value="1"/>
</dbReference>